<dbReference type="PANTHER" id="PTHR36849:SF1">
    <property type="entry name" value="CYTOPLASMIC PROTEIN"/>
    <property type="match status" value="1"/>
</dbReference>
<organism evidence="1 2">
    <name type="scientific">Burkholderia thailandensis</name>
    <dbReference type="NCBI Taxonomy" id="57975"/>
    <lineage>
        <taxon>Bacteria</taxon>
        <taxon>Pseudomonadati</taxon>
        <taxon>Pseudomonadota</taxon>
        <taxon>Betaproteobacteria</taxon>
        <taxon>Burkholderiales</taxon>
        <taxon>Burkholderiaceae</taxon>
        <taxon>Burkholderia</taxon>
        <taxon>pseudomallei group</taxon>
    </lineage>
</organism>
<comment type="caution">
    <text evidence="1">The sequence shown here is derived from an EMBL/GenBank/DDBJ whole genome shotgun (WGS) entry which is preliminary data.</text>
</comment>
<proteinExistence type="predicted"/>
<dbReference type="Pfam" id="PF22752">
    <property type="entry name" value="DUF488-N3i"/>
    <property type="match status" value="1"/>
</dbReference>
<reference evidence="1" key="1">
    <citation type="submission" date="2018-08" db="EMBL/GenBank/DDBJ databases">
        <title>Identification of Burkholderia cepacia strains that express a Burkholderia pseudomallei-like capsular polysaccharide.</title>
        <authorList>
            <person name="Burtnick M.N."/>
            <person name="Vongsouvath M."/>
            <person name="Newton P."/>
            <person name="Wuthiekanun V."/>
            <person name="Limmathurotsakul D."/>
            <person name="Brett P.J."/>
            <person name="Chantratita N."/>
            <person name="Dance D.A."/>
        </authorList>
    </citation>
    <scope>NUCLEOTIDE SEQUENCE</scope>
    <source>
        <strain evidence="1">SBXCC001</strain>
    </source>
</reference>
<dbReference type="Proteomes" id="UP001272137">
    <property type="component" value="Unassembled WGS sequence"/>
</dbReference>
<dbReference type="PANTHER" id="PTHR36849">
    <property type="entry name" value="CYTOPLASMIC PROTEIN-RELATED"/>
    <property type="match status" value="1"/>
</dbReference>
<dbReference type="EMBL" id="QXCT01000001">
    <property type="protein sequence ID" value="MDW9250636.1"/>
    <property type="molecule type" value="Genomic_DNA"/>
</dbReference>
<dbReference type="InterPro" id="IPR052552">
    <property type="entry name" value="YeaO-like"/>
</dbReference>
<evidence type="ECO:0008006" key="3">
    <source>
        <dbReference type="Google" id="ProtNLM"/>
    </source>
</evidence>
<evidence type="ECO:0000313" key="2">
    <source>
        <dbReference type="Proteomes" id="UP001272137"/>
    </source>
</evidence>
<dbReference type="RefSeq" id="WP_009898826.1">
    <property type="nucleotide sequence ID" value="NZ_CP008915.2"/>
</dbReference>
<accession>A0AAW9CM59</accession>
<evidence type="ECO:0000313" key="1">
    <source>
        <dbReference type="EMBL" id="MDW9250636.1"/>
    </source>
</evidence>
<gene>
    <name evidence="1" type="ORF">C7S16_6102</name>
</gene>
<protein>
    <recommendedName>
        <fullName evidence="3">DUF488 domain-containing protein</fullName>
    </recommendedName>
</protein>
<dbReference type="AlphaFoldDB" id="A0AAW9CM59"/>
<sequence length="123" mass="14621">MKHAIEIQRVYEHAGDDGHVHFLVDRLWPRGVKKGSVKLDAWLKDVAPSNELRDWFGHDPQRWDEFRQRYEHELDVSPASWQPILDAARKKPVTLLYGARDTEHNQAVVLRDYLLRQLQLHRH</sequence>
<name>A0AAW9CM59_BURTH</name>